<evidence type="ECO:0000256" key="3">
    <source>
        <dbReference type="ARBA" id="ARBA00023004"/>
    </source>
</evidence>
<accession>A0A415DWX9</accession>
<dbReference type="GO" id="GO:0046872">
    <property type="term" value="F:metal ion binding"/>
    <property type="evidence" value="ECO:0007669"/>
    <property type="project" value="UniProtKB-KW"/>
</dbReference>
<dbReference type="InterPro" id="IPR013785">
    <property type="entry name" value="Aldolase_TIM"/>
</dbReference>
<dbReference type="RefSeq" id="WP_067532445.1">
    <property type="nucleotide sequence ID" value="NZ_AP025567.1"/>
</dbReference>
<evidence type="ECO:0000256" key="4">
    <source>
        <dbReference type="ARBA" id="ARBA00023014"/>
    </source>
</evidence>
<dbReference type="SFLD" id="SFLDS00029">
    <property type="entry name" value="Radical_SAM"/>
    <property type="match status" value="1"/>
</dbReference>
<keyword evidence="6" id="KW-1185">Reference proteome</keyword>
<reference evidence="5 6" key="1">
    <citation type="submission" date="2018-08" db="EMBL/GenBank/DDBJ databases">
        <title>A genome reference for cultivated species of the human gut microbiota.</title>
        <authorList>
            <person name="Zou Y."/>
            <person name="Xue W."/>
            <person name="Luo G."/>
        </authorList>
    </citation>
    <scope>NUCLEOTIDE SEQUENCE [LARGE SCALE GENOMIC DNA]</scope>
    <source>
        <strain evidence="5 6">AM07-24</strain>
    </source>
</reference>
<dbReference type="GO" id="GO:0003824">
    <property type="term" value="F:catalytic activity"/>
    <property type="evidence" value="ECO:0007669"/>
    <property type="project" value="InterPro"/>
</dbReference>
<dbReference type="OrthoDB" id="5405220at2"/>
<dbReference type="Gene3D" id="3.20.20.70">
    <property type="entry name" value="Aldolase class I"/>
    <property type="match status" value="1"/>
</dbReference>
<dbReference type="CDD" id="cd01335">
    <property type="entry name" value="Radical_SAM"/>
    <property type="match status" value="1"/>
</dbReference>
<keyword evidence="2" id="KW-0479">Metal-binding</keyword>
<keyword evidence="1" id="KW-0949">S-adenosyl-L-methionine</keyword>
<dbReference type="SUPFAM" id="SSF102114">
    <property type="entry name" value="Radical SAM enzymes"/>
    <property type="match status" value="1"/>
</dbReference>
<dbReference type="STRING" id="1776384.GCA_900086585_00137"/>
<dbReference type="EMBL" id="QRMS01000005">
    <property type="protein sequence ID" value="RHJ85131.1"/>
    <property type="molecule type" value="Genomic_DNA"/>
</dbReference>
<protein>
    <recommendedName>
        <fullName evidence="7">Radical SAM protein</fullName>
    </recommendedName>
</protein>
<proteinExistence type="predicted"/>
<dbReference type="InterPro" id="IPR058240">
    <property type="entry name" value="rSAM_sf"/>
</dbReference>
<keyword evidence="4" id="KW-0411">Iron-sulfur</keyword>
<organism evidence="5 6">
    <name type="scientific">Emergencia timonensis</name>
    <dbReference type="NCBI Taxonomy" id="1776384"/>
    <lineage>
        <taxon>Bacteria</taxon>
        <taxon>Bacillati</taxon>
        <taxon>Bacillota</taxon>
        <taxon>Clostridia</taxon>
        <taxon>Peptostreptococcales</taxon>
        <taxon>Anaerovoracaceae</taxon>
        <taxon>Emergencia</taxon>
    </lineage>
</organism>
<comment type="caution">
    <text evidence="5">The sequence shown here is derived from an EMBL/GenBank/DDBJ whole genome shotgun (WGS) entry which is preliminary data.</text>
</comment>
<evidence type="ECO:0008006" key="7">
    <source>
        <dbReference type="Google" id="ProtNLM"/>
    </source>
</evidence>
<dbReference type="InterPro" id="IPR007197">
    <property type="entry name" value="rSAM"/>
</dbReference>
<dbReference type="GO" id="GO:0051536">
    <property type="term" value="F:iron-sulfur cluster binding"/>
    <property type="evidence" value="ECO:0007669"/>
    <property type="project" value="UniProtKB-KW"/>
</dbReference>
<gene>
    <name evidence="5" type="ORF">DW099_15635</name>
</gene>
<dbReference type="AlphaFoldDB" id="A0A415DWX9"/>
<sequence length="354" mass="39727">MLIKSDKLKGILERAYEGKAPTREECVYLLEFEETSMESSMIRAVSNDIIRRNSENSAIILGQIGVDITKCPGGCKFCTFGEDHTAMVEKRLTDEELRQKVKEFVQMGDLYGLYLMMMHDYELPVLLNAINISKELSPKTTQIWVNIGDTDLDTFKELKKAGVTGVYHVCRINEGVDTKLKPEDRIATMDNALEADLELYTCLEPIGPEHTPQMLVDNMFIGIERGIYQHAAMRRVAVPGSPLAKYGQISNLRLAQIVAVVGLASFMVPTMAYLGIHEPNELSYASGSNIITAESGCNPRDTNNDTAKGRGMDMNDCRKMLWECGFDYLRRGDESKIALTKEYVDQCFTNQSEN</sequence>
<dbReference type="GeneID" id="83002568"/>
<evidence type="ECO:0000313" key="6">
    <source>
        <dbReference type="Proteomes" id="UP000284841"/>
    </source>
</evidence>
<evidence type="ECO:0000313" key="5">
    <source>
        <dbReference type="EMBL" id="RHJ85131.1"/>
    </source>
</evidence>
<name>A0A415DWX9_9FIRM</name>
<evidence type="ECO:0000256" key="1">
    <source>
        <dbReference type="ARBA" id="ARBA00022691"/>
    </source>
</evidence>
<keyword evidence="3" id="KW-0408">Iron</keyword>
<evidence type="ECO:0000256" key="2">
    <source>
        <dbReference type="ARBA" id="ARBA00022723"/>
    </source>
</evidence>
<dbReference type="Proteomes" id="UP000284841">
    <property type="component" value="Unassembled WGS sequence"/>
</dbReference>